<evidence type="ECO:0000313" key="11">
    <source>
        <dbReference type="Proteomes" id="UP000386466"/>
    </source>
</evidence>
<dbReference type="InterPro" id="IPR001881">
    <property type="entry name" value="EGF-like_Ca-bd_dom"/>
</dbReference>
<keyword evidence="6" id="KW-1015">Disulfide bond</keyword>
<evidence type="ECO:0000256" key="3">
    <source>
        <dbReference type="ARBA" id="ARBA00022536"/>
    </source>
</evidence>
<keyword evidence="5" id="KW-0677">Repeat</keyword>
<dbReference type="EMBL" id="CAAGRJ010020880">
    <property type="protein sequence ID" value="VFV35238.1"/>
    <property type="molecule type" value="Genomic_DNA"/>
</dbReference>
<dbReference type="InterPro" id="IPR052080">
    <property type="entry name" value="vWF_C/EGF_Fibrillin"/>
</dbReference>
<dbReference type="Pfam" id="PF12662">
    <property type="entry name" value="cEGF"/>
    <property type="match status" value="1"/>
</dbReference>
<dbReference type="Gene3D" id="2.10.25.10">
    <property type="entry name" value="Laminin"/>
    <property type="match status" value="2"/>
</dbReference>
<accession>A0A485NT46</accession>
<keyword evidence="4" id="KW-0732">Signal</keyword>
<dbReference type="SMART" id="SM00179">
    <property type="entry name" value="EGF_CA"/>
    <property type="match status" value="2"/>
</dbReference>
<keyword evidence="7" id="KW-0325">Glycoprotein</keyword>
<dbReference type="PANTHER" id="PTHR47333:SF4">
    <property type="entry name" value="EGF-LIKE DOMAIN-CONTAINING PROTEIN"/>
    <property type="match status" value="1"/>
</dbReference>
<evidence type="ECO:0000313" key="10">
    <source>
        <dbReference type="EMBL" id="VFV35238.1"/>
    </source>
</evidence>
<keyword evidence="11" id="KW-1185">Reference proteome</keyword>
<protein>
    <submittedName>
        <fullName evidence="10">Multiple epidermal growth factor-like domains 6</fullName>
    </submittedName>
</protein>
<evidence type="ECO:0000256" key="4">
    <source>
        <dbReference type="ARBA" id="ARBA00022729"/>
    </source>
</evidence>
<dbReference type="PANTHER" id="PTHR47333">
    <property type="entry name" value="VON WILLEBRAND FACTOR C AND EGF DOMAIN-CONTAINING PROTEIN"/>
    <property type="match status" value="1"/>
</dbReference>
<organism evidence="10 11">
    <name type="scientific">Lynx pardinus</name>
    <name type="common">Iberian lynx</name>
    <name type="synonym">Felis pardina</name>
    <dbReference type="NCBI Taxonomy" id="191816"/>
    <lineage>
        <taxon>Eukaryota</taxon>
        <taxon>Metazoa</taxon>
        <taxon>Chordata</taxon>
        <taxon>Craniata</taxon>
        <taxon>Vertebrata</taxon>
        <taxon>Euteleostomi</taxon>
        <taxon>Mammalia</taxon>
        <taxon>Eutheria</taxon>
        <taxon>Laurasiatheria</taxon>
        <taxon>Carnivora</taxon>
        <taxon>Feliformia</taxon>
        <taxon>Felidae</taxon>
        <taxon>Felinae</taxon>
        <taxon>Lynx</taxon>
    </lineage>
</organism>
<feature type="domain" description="EGF-like calcium-binding" evidence="8">
    <location>
        <begin position="2"/>
        <end position="40"/>
    </location>
</feature>
<dbReference type="InterPro" id="IPR000742">
    <property type="entry name" value="EGF"/>
</dbReference>
<evidence type="ECO:0000256" key="5">
    <source>
        <dbReference type="ARBA" id="ARBA00022737"/>
    </source>
</evidence>
<evidence type="ECO:0000256" key="2">
    <source>
        <dbReference type="ARBA" id="ARBA00022525"/>
    </source>
</evidence>
<dbReference type="Proteomes" id="UP000386466">
    <property type="component" value="Unassembled WGS sequence"/>
</dbReference>
<feature type="domain" description="EGF-like" evidence="9">
    <location>
        <begin position="44"/>
        <end position="81"/>
    </location>
</feature>
<feature type="domain" description="EGF-like calcium-binding" evidence="8">
    <location>
        <begin position="41"/>
        <end position="81"/>
    </location>
</feature>
<evidence type="ECO:0000259" key="8">
    <source>
        <dbReference type="SMART" id="SM00179"/>
    </source>
</evidence>
<dbReference type="InterPro" id="IPR026823">
    <property type="entry name" value="cEGF"/>
</dbReference>
<keyword evidence="3" id="KW-0245">EGF-like domain</keyword>
<comment type="subcellular location">
    <subcellularLocation>
        <location evidence="1">Secreted</location>
    </subcellularLocation>
</comment>
<name>A0A485NT46_LYNPA</name>
<evidence type="ECO:0000259" key="9">
    <source>
        <dbReference type="SMART" id="SM00181"/>
    </source>
</evidence>
<dbReference type="GO" id="GO:0005576">
    <property type="term" value="C:extracellular region"/>
    <property type="evidence" value="ECO:0007669"/>
    <property type="project" value="UniProtKB-SubCell"/>
</dbReference>
<proteinExistence type="predicted"/>
<evidence type="ECO:0000256" key="7">
    <source>
        <dbReference type="ARBA" id="ARBA00023180"/>
    </source>
</evidence>
<dbReference type="AlphaFoldDB" id="A0A485NT46"/>
<evidence type="ECO:0000256" key="1">
    <source>
        <dbReference type="ARBA" id="ARBA00004613"/>
    </source>
</evidence>
<gene>
    <name evidence="10" type="ORF">LYPA_23C000422</name>
</gene>
<feature type="non-terminal residue" evidence="10">
    <location>
        <position position="81"/>
    </location>
</feature>
<dbReference type="Pfam" id="PF14670">
    <property type="entry name" value="FXa_inhibition"/>
    <property type="match status" value="1"/>
</dbReference>
<keyword evidence="2" id="KW-0964">Secreted</keyword>
<dbReference type="SUPFAM" id="SSF57196">
    <property type="entry name" value="EGF/Laminin"/>
    <property type="match status" value="2"/>
</dbReference>
<dbReference type="GO" id="GO:0005509">
    <property type="term" value="F:calcium ion binding"/>
    <property type="evidence" value="ECO:0007669"/>
    <property type="project" value="InterPro"/>
</dbReference>
<dbReference type="FunFam" id="2.10.25.10:FF:000240">
    <property type="entry name" value="Vitamin K-dependent protein S"/>
    <property type="match status" value="2"/>
</dbReference>
<reference evidence="10 11" key="1">
    <citation type="submission" date="2019-01" db="EMBL/GenBank/DDBJ databases">
        <authorList>
            <person name="Alioto T."/>
            <person name="Alioto T."/>
        </authorList>
    </citation>
    <scope>NUCLEOTIDE SEQUENCE [LARGE SCALE GENOMIC DNA]</scope>
</reference>
<feature type="domain" description="EGF-like" evidence="9">
    <location>
        <begin position="3"/>
        <end position="40"/>
    </location>
</feature>
<dbReference type="SMART" id="SM00181">
    <property type="entry name" value="EGF"/>
    <property type="match status" value="2"/>
</dbReference>
<sequence length="81" mass="8901">RNECTVDSGGCQNQCCNTAGSYHCKCQAGRKLEEDGRGCEDVDECAVVNGGCQQRYINTLGTFHCECDTGYRLHADERTCI</sequence>
<feature type="non-terminal residue" evidence="10">
    <location>
        <position position="1"/>
    </location>
</feature>
<evidence type="ECO:0000256" key="6">
    <source>
        <dbReference type="ARBA" id="ARBA00023157"/>
    </source>
</evidence>